<dbReference type="RefSeq" id="WP_157481089.1">
    <property type="nucleotide sequence ID" value="NZ_WOWP01000001.1"/>
</dbReference>
<reference evidence="1 2" key="1">
    <citation type="submission" date="2019-12" db="EMBL/GenBank/DDBJ databases">
        <authorList>
            <person name="Sun J.-Q."/>
        </authorList>
    </citation>
    <scope>NUCLEOTIDE SEQUENCE [LARGE SCALE GENOMIC DNA]</scope>
    <source>
        <strain evidence="1 2">JCM 17928</strain>
    </source>
</reference>
<protein>
    <submittedName>
        <fullName evidence="1">Uncharacterized protein</fullName>
    </submittedName>
</protein>
<accession>A0A6N8HCU2</accession>
<comment type="caution">
    <text evidence="1">The sequence shown here is derived from an EMBL/GenBank/DDBJ whole genome shotgun (WGS) entry which is preliminary data.</text>
</comment>
<gene>
    <name evidence="1" type="ORF">GN157_00250</name>
</gene>
<sequence>MGRHSLVSARITVQPENHDKTVAFLQTLKNDDTYPYIRTEMFSTGTKEVPHQYFTSIIAFAASYKNIEDHFTDFVIKFEHVLRNIDFDTCKLHLETEFLGDYNFMWVNKKINHMKNDNVVKNQLIETDTFYFGYGNRTKYGTLRDTLNDTDCFDKCNFGFSYPINKE</sequence>
<evidence type="ECO:0000313" key="2">
    <source>
        <dbReference type="Proteomes" id="UP000433945"/>
    </source>
</evidence>
<dbReference type="Proteomes" id="UP000433945">
    <property type="component" value="Unassembled WGS sequence"/>
</dbReference>
<organism evidence="1 2">
    <name type="scientific">Flavobacterium rakeshii</name>
    <dbReference type="NCBI Taxonomy" id="1038845"/>
    <lineage>
        <taxon>Bacteria</taxon>
        <taxon>Pseudomonadati</taxon>
        <taxon>Bacteroidota</taxon>
        <taxon>Flavobacteriia</taxon>
        <taxon>Flavobacteriales</taxon>
        <taxon>Flavobacteriaceae</taxon>
        <taxon>Flavobacterium</taxon>
    </lineage>
</organism>
<evidence type="ECO:0000313" key="1">
    <source>
        <dbReference type="EMBL" id="MUV02127.1"/>
    </source>
</evidence>
<dbReference type="OrthoDB" id="799693at2"/>
<keyword evidence="2" id="KW-1185">Reference proteome</keyword>
<name>A0A6N8HCU2_9FLAO</name>
<dbReference type="AlphaFoldDB" id="A0A6N8HCU2"/>
<proteinExistence type="predicted"/>
<dbReference type="EMBL" id="WOWP01000001">
    <property type="protein sequence ID" value="MUV02127.1"/>
    <property type="molecule type" value="Genomic_DNA"/>
</dbReference>